<dbReference type="RefSeq" id="WP_280939073.1">
    <property type="nucleotide sequence ID" value="NZ_MCRJ01000053.1"/>
</dbReference>
<evidence type="ECO:0000313" key="3">
    <source>
        <dbReference type="Proteomes" id="UP000094622"/>
    </source>
</evidence>
<dbReference type="Proteomes" id="UP000094622">
    <property type="component" value="Unassembled WGS sequence"/>
</dbReference>
<comment type="caution">
    <text evidence="2">The sequence shown here is derived from an EMBL/GenBank/DDBJ whole genome shotgun (WGS) entry which is preliminary data.</text>
</comment>
<name>A0A1E3H3I3_9HYPH</name>
<evidence type="ECO:0000259" key="1">
    <source>
        <dbReference type="Pfam" id="PF00496"/>
    </source>
</evidence>
<gene>
    <name evidence="2" type="ORF">A6302_02334</name>
</gene>
<dbReference type="AlphaFoldDB" id="A0A1E3H3I3"/>
<keyword evidence="3" id="KW-1185">Reference proteome</keyword>
<evidence type="ECO:0000313" key="2">
    <source>
        <dbReference type="EMBL" id="ODN70356.1"/>
    </source>
</evidence>
<dbReference type="Gene3D" id="3.40.190.10">
    <property type="entry name" value="Periplasmic binding protein-like II"/>
    <property type="match status" value="1"/>
</dbReference>
<protein>
    <submittedName>
        <fullName evidence="2">Bacterial extracellular solute-binding protein, family 5 Middle</fullName>
    </submittedName>
</protein>
<organism evidence="2 3">
    <name type="scientific">Methylobrevis pamukkalensis</name>
    <dbReference type="NCBI Taxonomy" id="1439726"/>
    <lineage>
        <taxon>Bacteria</taxon>
        <taxon>Pseudomonadati</taxon>
        <taxon>Pseudomonadota</taxon>
        <taxon>Alphaproteobacteria</taxon>
        <taxon>Hyphomicrobiales</taxon>
        <taxon>Pleomorphomonadaceae</taxon>
        <taxon>Methylobrevis</taxon>
    </lineage>
</organism>
<proteinExistence type="predicted"/>
<reference evidence="2 3" key="1">
    <citation type="submission" date="2016-07" db="EMBL/GenBank/DDBJ databases">
        <title>Draft Genome Sequence of Methylobrevis pamukkalensis PK2.</title>
        <authorList>
            <person name="Vasilenko O.V."/>
            <person name="Doronina N.V."/>
            <person name="Shmareva M.N."/>
            <person name="Tarlachkov S.V."/>
            <person name="Mustakhimov I."/>
            <person name="Trotsenko Y.A."/>
        </authorList>
    </citation>
    <scope>NUCLEOTIDE SEQUENCE [LARGE SCALE GENOMIC DNA]</scope>
    <source>
        <strain evidence="2 3">PK2</strain>
    </source>
</reference>
<dbReference type="InterPro" id="IPR000914">
    <property type="entry name" value="SBP_5_dom"/>
</dbReference>
<feature type="domain" description="Solute-binding protein family 5" evidence="1">
    <location>
        <begin position="1"/>
        <end position="94"/>
    </location>
</feature>
<dbReference type="EMBL" id="MCRJ01000053">
    <property type="protein sequence ID" value="ODN70356.1"/>
    <property type="molecule type" value="Genomic_DNA"/>
</dbReference>
<dbReference type="SUPFAM" id="SSF53850">
    <property type="entry name" value="Periplasmic binding protein-like II"/>
    <property type="match status" value="1"/>
</dbReference>
<dbReference type="Pfam" id="PF00496">
    <property type="entry name" value="SBP_bac_5"/>
    <property type="match status" value="1"/>
</dbReference>
<accession>A0A1E3H3I3</accession>
<sequence length="106" mass="12062">MIQSYDPNDKMVIVRNPEFKEWSVEAQPDGYPDEIIYRFGLTEEAAINAIQNGQVDWMFDPPPADRLPELGSQYAAQVHVNPLSAFWYAPMNTNLAPSTTSRCARR</sequence>